<evidence type="ECO:0000313" key="2">
    <source>
        <dbReference type="Proteomes" id="UP001215151"/>
    </source>
</evidence>
<proteinExistence type="predicted"/>
<sequence length="124" mass="14309">MKKFQIRFQFSETLGLEDYVSLQHNERCIELPPHNTIPRDPSRPWGKLQRRKSRLRSTRSLLYLIAKDLSCFLASLKLKNTPLTINGLEVDFNDILIVDIHRPTKGSIQPQLAILPTALAKYNP</sequence>
<keyword evidence="2" id="KW-1185">Reference proteome</keyword>
<name>A0AAD7U2Y5_9APHY</name>
<dbReference type="Proteomes" id="UP001215151">
    <property type="component" value="Unassembled WGS sequence"/>
</dbReference>
<comment type="caution">
    <text evidence="1">The sequence shown here is derived from an EMBL/GenBank/DDBJ whole genome shotgun (WGS) entry which is preliminary data.</text>
</comment>
<reference evidence="1" key="1">
    <citation type="submission" date="2022-11" db="EMBL/GenBank/DDBJ databases">
        <title>Genome Sequence of Cubamyces cubensis.</title>
        <authorList>
            <person name="Buettner E."/>
        </authorList>
    </citation>
    <scope>NUCLEOTIDE SEQUENCE</scope>
    <source>
        <strain evidence="1">MPL-01</strain>
    </source>
</reference>
<accession>A0AAD7U2Y5</accession>
<dbReference type="EMBL" id="JAPEVG010000031">
    <property type="protein sequence ID" value="KAJ8494818.1"/>
    <property type="molecule type" value="Genomic_DNA"/>
</dbReference>
<gene>
    <name evidence="1" type="ORF">ONZ51_g2086</name>
</gene>
<evidence type="ECO:0000313" key="1">
    <source>
        <dbReference type="EMBL" id="KAJ8494818.1"/>
    </source>
</evidence>
<organism evidence="1 2">
    <name type="scientific">Trametes cubensis</name>
    <dbReference type="NCBI Taxonomy" id="1111947"/>
    <lineage>
        <taxon>Eukaryota</taxon>
        <taxon>Fungi</taxon>
        <taxon>Dikarya</taxon>
        <taxon>Basidiomycota</taxon>
        <taxon>Agaricomycotina</taxon>
        <taxon>Agaricomycetes</taxon>
        <taxon>Polyporales</taxon>
        <taxon>Polyporaceae</taxon>
        <taxon>Trametes</taxon>
    </lineage>
</organism>
<protein>
    <submittedName>
        <fullName evidence="1">Uncharacterized protein</fullName>
    </submittedName>
</protein>
<dbReference type="AlphaFoldDB" id="A0AAD7U2Y5"/>